<name>A0A428WJA0_AMYBA</name>
<organism evidence="1 2">
    <name type="scientific">Amycolatopsis balhimycina DSM 5908</name>
    <dbReference type="NCBI Taxonomy" id="1081091"/>
    <lineage>
        <taxon>Bacteria</taxon>
        <taxon>Bacillati</taxon>
        <taxon>Actinomycetota</taxon>
        <taxon>Actinomycetes</taxon>
        <taxon>Pseudonocardiales</taxon>
        <taxon>Pseudonocardiaceae</taxon>
        <taxon>Amycolatopsis</taxon>
    </lineage>
</organism>
<sequence length="148" mass="15788">MTAAPDDGAARYLVLQRKGTLFPAIAAAAYQLVHSPVWRGRHPVDPSPLLATLEAAAVQVAFFSNQELNATLERLVTAGHQFAAGTQAIQARSRPSFGGAVEEPARAEDDAARRALDRAITAFVETARADLGIAEPWLPIHPTSDLHS</sequence>
<dbReference type="AlphaFoldDB" id="A0A428WJA0"/>
<keyword evidence="2" id="KW-1185">Reference proteome</keyword>
<comment type="caution">
    <text evidence="1">The sequence shown here is derived from an EMBL/GenBank/DDBJ whole genome shotgun (WGS) entry which is preliminary data.</text>
</comment>
<reference evidence="1 2" key="1">
    <citation type="submission" date="2018-05" db="EMBL/GenBank/DDBJ databases">
        <title>Evolution of GPA BGCs.</title>
        <authorList>
            <person name="Waglechner N."/>
            <person name="Wright G.D."/>
        </authorList>
    </citation>
    <scope>NUCLEOTIDE SEQUENCE [LARGE SCALE GENOMIC DNA]</scope>
    <source>
        <strain evidence="1 2">DSM 5908</strain>
    </source>
</reference>
<dbReference type="OrthoDB" id="3637097at2"/>
<dbReference type="Proteomes" id="UP000286716">
    <property type="component" value="Unassembled WGS sequence"/>
</dbReference>
<evidence type="ECO:0000313" key="2">
    <source>
        <dbReference type="Proteomes" id="UP000286716"/>
    </source>
</evidence>
<dbReference type="RefSeq" id="WP_020640007.1">
    <property type="nucleotide sequence ID" value="NZ_QHHU01000026.1"/>
</dbReference>
<proteinExistence type="predicted"/>
<gene>
    <name evidence="1" type="ORF">DMA12_19620</name>
</gene>
<evidence type="ECO:0000313" key="1">
    <source>
        <dbReference type="EMBL" id="RSM43158.1"/>
    </source>
</evidence>
<accession>A0A428WJA0</accession>
<protein>
    <submittedName>
        <fullName evidence="1">Uncharacterized protein</fullName>
    </submittedName>
</protein>
<dbReference type="EMBL" id="QHHU01000026">
    <property type="protein sequence ID" value="RSM43158.1"/>
    <property type="molecule type" value="Genomic_DNA"/>
</dbReference>